<dbReference type="InterPro" id="IPR001919">
    <property type="entry name" value="CBD2"/>
</dbReference>
<name>A0ABN1WBF2_9ACTN</name>
<accession>A0ABN1WBF2</accession>
<keyword evidence="2 11" id="KW-0732">Signal</keyword>
<organism evidence="14 15">
    <name type="scientific">Kitasatospora nipponensis</name>
    <dbReference type="NCBI Taxonomy" id="258049"/>
    <lineage>
        <taxon>Bacteria</taxon>
        <taxon>Bacillati</taxon>
        <taxon>Actinomycetota</taxon>
        <taxon>Actinomycetes</taxon>
        <taxon>Kitasatosporales</taxon>
        <taxon>Streptomycetaceae</taxon>
        <taxon>Kitasatospora</taxon>
    </lineage>
</organism>
<evidence type="ECO:0000256" key="1">
    <source>
        <dbReference type="ARBA" id="ARBA00005519"/>
    </source>
</evidence>
<feature type="active site" description="Proton donor" evidence="9">
    <location>
        <position position="201"/>
    </location>
</feature>
<dbReference type="SMART" id="SM00060">
    <property type="entry name" value="FN3"/>
    <property type="match status" value="1"/>
</dbReference>
<dbReference type="Proteomes" id="UP001500037">
    <property type="component" value="Unassembled WGS sequence"/>
</dbReference>
<dbReference type="SUPFAM" id="SSF51989">
    <property type="entry name" value="Glycosyl hydrolases family 6, cellulases"/>
    <property type="match status" value="1"/>
</dbReference>
<feature type="domain" description="CBM2" evidence="13">
    <location>
        <begin position="815"/>
        <end position="919"/>
    </location>
</feature>
<keyword evidence="3 10" id="KW-0378">Hydrolase</keyword>
<dbReference type="SMART" id="SM00637">
    <property type="entry name" value="CBD_II"/>
    <property type="match status" value="1"/>
</dbReference>
<proteinExistence type="inferred from homology"/>
<reference evidence="14 15" key="1">
    <citation type="journal article" date="2019" name="Int. J. Syst. Evol. Microbiol.">
        <title>The Global Catalogue of Microorganisms (GCM) 10K type strain sequencing project: providing services to taxonomists for standard genome sequencing and annotation.</title>
        <authorList>
            <consortium name="The Broad Institute Genomics Platform"/>
            <consortium name="The Broad Institute Genome Sequencing Center for Infectious Disease"/>
            <person name="Wu L."/>
            <person name="Ma J."/>
        </authorList>
    </citation>
    <scope>NUCLEOTIDE SEQUENCE [LARGE SCALE GENOMIC DNA]</scope>
    <source>
        <strain evidence="14 15">JCM 13004</strain>
    </source>
</reference>
<evidence type="ECO:0000256" key="10">
    <source>
        <dbReference type="RuleBase" id="RU361163"/>
    </source>
</evidence>
<dbReference type="InterPro" id="IPR002594">
    <property type="entry name" value="GH12"/>
</dbReference>
<dbReference type="InterPro" id="IPR016288">
    <property type="entry name" value="Beta_cellobiohydrolase"/>
</dbReference>
<dbReference type="InterPro" id="IPR001524">
    <property type="entry name" value="Glyco_hydro_6_CS"/>
</dbReference>
<feature type="chain" id="PRO_5046143017" description="Glucanase" evidence="11">
    <location>
        <begin position="32"/>
        <end position="919"/>
    </location>
</feature>
<dbReference type="SUPFAM" id="SSF49265">
    <property type="entry name" value="Fibronectin type III"/>
    <property type="match status" value="1"/>
</dbReference>
<evidence type="ECO:0008006" key="16">
    <source>
        <dbReference type="Google" id="ProtNLM"/>
    </source>
</evidence>
<evidence type="ECO:0000256" key="8">
    <source>
        <dbReference type="ARBA" id="ARBA00023326"/>
    </source>
</evidence>
<dbReference type="PROSITE" id="PS00656">
    <property type="entry name" value="GLYCOSYL_HYDROL_F6_2"/>
    <property type="match status" value="1"/>
</dbReference>
<evidence type="ECO:0000256" key="5">
    <source>
        <dbReference type="ARBA" id="ARBA00023157"/>
    </source>
</evidence>
<evidence type="ECO:0000256" key="4">
    <source>
        <dbReference type="ARBA" id="ARBA00023001"/>
    </source>
</evidence>
<evidence type="ECO:0000256" key="3">
    <source>
        <dbReference type="ARBA" id="ARBA00022801"/>
    </source>
</evidence>
<gene>
    <name evidence="14" type="ORF">GCM10009665_38700</name>
</gene>
<evidence type="ECO:0000259" key="13">
    <source>
        <dbReference type="PROSITE" id="PS51173"/>
    </source>
</evidence>
<dbReference type="InterPro" id="IPR008965">
    <property type="entry name" value="CBM2/CBM3_carb-bd_dom_sf"/>
</dbReference>
<evidence type="ECO:0000256" key="7">
    <source>
        <dbReference type="ARBA" id="ARBA00023295"/>
    </source>
</evidence>
<protein>
    <recommendedName>
        <fullName evidence="16">Glucanase</fullName>
    </recommendedName>
</protein>
<dbReference type="Gene3D" id="2.60.40.10">
    <property type="entry name" value="Immunoglobulins"/>
    <property type="match status" value="1"/>
</dbReference>
<dbReference type="PANTHER" id="PTHR34876:SF4">
    <property type="entry name" value="1,4-BETA-D-GLUCAN CELLOBIOHYDROLASE C-RELATED"/>
    <property type="match status" value="1"/>
</dbReference>
<dbReference type="PRINTS" id="PR00733">
    <property type="entry name" value="GLHYDRLASE6"/>
</dbReference>
<evidence type="ECO:0000259" key="12">
    <source>
        <dbReference type="PROSITE" id="PS50853"/>
    </source>
</evidence>
<dbReference type="SUPFAM" id="SSF49384">
    <property type="entry name" value="Carbohydrate-binding domain"/>
    <property type="match status" value="1"/>
</dbReference>
<dbReference type="InterPro" id="IPR013320">
    <property type="entry name" value="ConA-like_dom_sf"/>
</dbReference>
<dbReference type="InterPro" id="IPR013319">
    <property type="entry name" value="GH11/12"/>
</dbReference>
<dbReference type="EMBL" id="BAAALF010000066">
    <property type="protein sequence ID" value="GAA1244145.1"/>
    <property type="molecule type" value="Genomic_DNA"/>
</dbReference>
<comment type="caution">
    <text evidence="14">The sequence shown here is derived from an EMBL/GenBank/DDBJ whole genome shotgun (WGS) entry which is preliminary data.</text>
</comment>
<dbReference type="RefSeq" id="WP_344442993.1">
    <property type="nucleotide sequence ID" value="NZ_BAAALF010000066.1"/>
</dbReference>
<dbReference type="InterPro" id="IPR036434">
    <property type="entry name" value="Beta_cellobiohydrolase_sf"/>
</dbReference>
<keyword evidence="7 10" id="KW-0326">Glycosidase</keyword>
<dbReference type="Pfam" id="PF00041">
    <property type="entry name" value="fn3"/>
    <property type="match status" value="1"/>
</dbReference>
<evidence type="ECO:0000256" key="11">
    <source>
        <dbReference type="SAM" id="SignalP"/>
    </source>
</evidence>
<dbReference type="Pfam" id="PF01670">
    <property type="entry name" value="Glyco_hydro_12"/>
    <property type="match status" value="1"/>
</dbReference>
<dbReference type="SUPFAM" id="SSF49899">
    <property type="entry name" value="Concanavalin A-like lectins/glucanases"/>
    <property type="match status" value="1"/>
</dbReference>
<evidence type="ECO:0000256" key="6">
    <source>
        <dbReference type="ARBA" id="ARBA00023277"/>
    </source>
</evidence>
<dbReference type="Pfam" id="PF01341">
    <property type="entry name" value="Glyco_hydro_6"/>
    <property type="match status" value="1"/>
</dbReference>
<dbReference type="InterPro" id="IPR003961">
    <property type="entry name" value="FN3_dom"/>
</dbReference>
<keyword evidence="8 10" id="KW-0624">Polysaccharide degradation</keyword>
<dbReference type="PROSITE" id="PS51173">
    <property type="entry name" value="CBM2"/>
    <property type="match status" value="1"/>
</dbReference>
<dbReference type="InterPro" id="IPR012291">
    <property type="entry name" value="CBM2_carb-bd_dom_sf"/>
</dbReference>
<dbReference type="Pfam" id="PF00553">
    <property type="entry name" value="CBM_2"/>
    <property type="match status" value="1"/>
</dbReference>
<evidence type="ECO:0000256" key="9">
    <source>
        <dbReference type="PROSITE-ProRule" id="PRU10057"/>
    </source>
</evidence>
<dbReference type="Gene3D" id="2.60.120.180">
    <property type="match status" value="1"/>
</dbReference>
<dbReference type="InterPro" id="IPR036116">
    <property type="entry name" value="FN3_sf"/>
</dbReference>
<sequence>MARRHLPRLRAATLVGAIGASLILPLSVATAAPVTAAPAPTVAAAAPAALATAATPEAHQDNPFAGATGYVNPLWKAQVESEAAAQQDPAVAARMRTVEGQPTSVWMDSIGAIAGPAGGMGLQAHLDAALAQRRAGTPEVFGLVVYDLPGRDCNALASNGELPATAAGLARYETQYIDPIAALLGQPKYAGLRIVATVEPDSLPNIVTNSAVTACQSAGPLYEQGVEYALNALHAIGNVYTYLDAGHAGWLGWPSNSTPAAAEFAKVAKATSAGFASVDGFATDTANTTPLREPFLTASTTVGGQQVIGAAAPNDFYQWNPDLDEATFTADLYRRLVAAGFPAGIGMVVDTSRNGWGGPNRPTAAGTGTDAGAFLNASRVDRRPHRGAWCNASGAGLGELPQATPAGYPDSHLDAFVWIKPPGESDGSSTAVANDQGKGFDRMCDPTYTPAGAGWNGRTTGALPNAPLAGQWFPAQFDQLVANAYPAVAAGTTGTSTCDPQGTISLAGGAYTLQANEWNSTATQCLTATSGTAWSVSTADFTLGGGGAPATYPSIYRGCHWGACTTGSSLPIQVNQLASATSSWSTVQPAAGAYDVAYDLWTNSTPTTTGQPDDSEIMVWQNSRGGVQPFGAKTGTATVAGHTWDVWTGQQSAWKIVSYVLQGGATSFADLDLKALVDDSVSRGVTAAGSYLIDAEAGFEIWQGGQGLATTTFSFDATRAGSGGDTTPPSVPTALAVTGTTATSASLSWAAAGDNVGVSGYTLYRDGVRVATVTGTSYTDTGLNPSTAYRYTVTASDAAGNTSAASTPVTATTGAGGGAPACAASWHLDSQWNPGFGATVTVTDTGTTATHGWTVTWTWPDGQQLTNSWNTVAQQSGQGVSAANLSYNGTLAPGTGTTFGVQGTWSGVNGTPTLACTAS</sequence>
<dbReference type="Gene3D" id="3.20.20.40">
    <property type="entry name" value="1, 4-beta cellobiohydrolase"/>
    <property type="match status" value="1"/>
</dbReference>
<evidence type="ECO:0000313" key="14">
    <source>
        <dbReference type="EMBL" id="GAA1244145.1"/>
    </source>
</evidence>
<dbReference type="PROSITE" id="PS50853">
    <property type="entry name" value="FN3"/>
    <property type="match status" value="1"/>
</dbReference>
<dbReference type="PANTHER" id="PTHR34876">
    <property type="match status" value="1"/>
</dbReference>
<keyword evidence="15" id="KW-1185">Reference proteome</keyword>
<comment type="similarity">
    <text evidence="1 10">Belongs to the glycosyl hydrolase 12 (cellulase H) family.</text>
</comment>
<keyword evidence="6 10" id="KW-0119">Carbohydrate metabolism</keyword>
<keyword evidence="5" id="KW-1015">Disulfide bond</keyword>
<feature type="signal peptide" evidence="11">
    <location>
        <begin position="1"/>
        <end position="31"/>
    </location>
</feature>
<dbReference type="CDD" id="cd00063">
    <property type="entry name" value="FN3"/>
    <property type="match status" value="1"/>
</dbReference>
<dbReference type="Gene3D" id="2.60.40.290">
    <property type="match status" value="1"/>
</dbReference>
<keyword evidence="4" id="KW-0136">Cellulose degradation</keyword>
<feature type="domain" description="Fibronectin type-III" evidence="12">
    <location>
        <begin position="728"/>
        <end position="816"/>
    </location>
</feature>
<evidence type="ECO:0000313" key="15">
    <source>
        <dbReference type="Proteomes" id="UP001500037"/>
    </source>
</evidence>
<dbReference type="InterPro" id="IPR013783">
    <property type="entry name" value="Ig-like_fold"/>
</dbReference>
<evidence type="ECO:0000256" key="2">
    <source>
        <dbReference type="ARBA" id="ARBA00022729"/>
    </source>
</evidence>